<accession>A0A6M8T084</accession>
<dbReference type="Gene3D" id="1.25.40.290">
    <property type="entry name" value="ARM repeat domains"/>
    <property type="match status" value="1"/>
</dbReference>
<reference evidence="1 2" key="1">
    <citation type="submission" date="2020-05" db="EMBL/GenBank/DDBJ databases">
        <title>Complete genome sequence of Deefgea sp. D17.</title>
        <authorList>
            <person name="Bae J.-W."/>
            <person name="Han J.E."/>
        </authorList>
    </citation>
    <scope>NUCLEOTIDE SEQUENCE [LARGE SCALE GENOMIC DNA]</scope>
    <source>
        <strain evidence="1 2">D17</strain>
    </source>
</reference>
<sequence length="370" mass="40850">MATTLKSQFGLDIAKQIAQHISAVWGEFDARAFCAEVAQGYEELALMPRARRVAEVLAHYLPAAYPEALAIVLASIQVAKPEAKAQEMTGFFYLPHTCFVAQHGLAHFAESMQAQYILTQYFSAEFSIRPFIVRYPEPALALLARWASDENEHVRRLVSEGTRPRLPWGSRLAAFQRDPRPVLALLERLKDDPALYVRRSVANNLNDIGKDNPQALYATASAWLRGASAERAWIVQHALRSAIKRGEAGALAVLGVSPAAQLQLVTASIGPAQAQLGEVLRVALQLENRDNTRQKFVIDCQIHYVKANGQTRAKVFKLKTLHLAAGERVALSKSISLANMSTRQHYAGRHQVDVLVNGVAQPVGVFELRC</sequence>
<name>A0A6M8T084_9NEIS</name>
<dbReference type="SUPFAM" id="SSF48371">
    <property type="entry name" value="ARM repeat"/>
    <property type="match status" value="1"/>
</dbReference>
<dbReference type="Proteomes" id="UP000504844">
    <property type="component" value="Chromosome"/>
</dbReference>
<keyword evidence="2" id="KW-1185">Reference proteome</keyword>
<gene>
    <name evidence="1" type="ORF">HQN60_06630</name>
</gene>
<proteinExistence type="predicted"/>
<dbReference type="AlphaFoldDB" id="A0A6M8T084"/>
<dbReference type="InterPro" id="IPR016024">
    <property type="entry name" value="ARM-type_fold"/>
</dbReference>
<organism evidence="1 2">
    <name type="scientific">Deefgea piscis</name>
    <dbReference type="NCBI Taxonomy" id="2739061"/>
    <lineage>
        <taxon>Bacteria</taxon>
        <taxon>Pseudomonadati</taxon>
        <taxon>Pseudomonadota</taxon>
        <taxon>Betaproteobacteria</taxon>
        <taxon>Neisseriales</taxon>
        <taxon>Chitinibacteraceae</taxon>
        <taxon>Deefgea</taxon>
    </lineage>
</organism>
<evidence type="ECO:0000313" key="2">
    <source>
        <dbReference type="Proteomes" id="UP000504844"/>
    </source>
</evidence>
<dbReference type="KEGG" id="dee:HQN60_06630"/>
<protein>
    <submittedName>
        <fullName evidence="1">DNA alkylation repair protein</fullName>
    </submittedName>
</protein>
<dbReference type="EMBL" id="CP054143">
    <property type="protein sequence ID" value="QKJ68129.1"/>
    <property type="molecule type" value="Genomic_DNA"/>
</dbReference>
<evidence type="ECO:0000313" key="1">
    <source>
        <dbReference type="EMBL" id="QKJ68129.1"/>
    </source>
</evidence>